<evidence type="ECO:0000313" key="2">
    <source>
        <dbReference type="Proteomes" id="UP000304953"/>
    </source>
</evidence>
<protein>
    <submittedName>
        <fullName evidence="1">Uncharacterized protein</fullName>
    </submittedName>
</protein>
<sequence>YYMTQNRYLYSNRLALLLEKEGVLDDIKLRINTYFDEFIIDEVQDIAGRDFTFLENLMENPLNMLFVGDFYQHTFDTSRDGKANGTLFDDKKKYEARFTKKGFLIDNTTLQNSWRCSKTICNYINDHIGIEISSNRPAEDDTAIEFVDDEKRIMSILADKNIIKLHYQNGAKFGCCHKNWGETKGEDHYKDVCVMLNKTTAKKRTAGKLLELPPPTKNKLYVAITRARGNVYLVNDF</sequence>
<comment type="caution">
    <text evidence="1">The sequence shown here is derived from an EMBL/GenBank/DDBJ whole genome shotgun (WGS) entry which is preliminary data.</text>
</comment>
<accession>A0AC61RN95</accession>
<keyword evidence="2" id="KW-1185">Reference proteome</keyword>
<dbReference type="Proteomes" id="UP000304953">
    <property type="component" value="Unassembled WGS sequence"/>
</dbReference>
<reference evidence="1" key="1">
    <citation type="submission" date="2019-04" db="EMBL/GenBank/DDBJ databases">
        <title>Microbes associate with the intestines of laboratory mice.</title>
        <authorList>
            <person name="Navarre W."/>
            <person name="Wong E."/>
            <person name="Huang K."/>
            <person name="Tropini C."/>
            <person name="Ng K."/>
            <person name="Yu B."/>
        </authorList>
    </citation>
    <scope>NUCLEOTIDE SEQUENCE</scope>
    <source>
        <strain evidence="1">NM01_1-7b</strain>
    </source>
</reference>
<dbReference type="EMBL" id="SRYA01000161">
    <property type="protein sequence ID" value="TGY86123.1"/>
    <property type="molecule type" value="Genomic_DNA"/>
</dbReference>
<name>A0AC61RN95_9FIRM</name>
<organism evidence="1 2">
    <name type="scientific">Petralouisia muris</name>
    <dbReference type="NCBI Taxonomy" id="3032872"/>
    <lineage>
        <taxon>Bacteria</taxon>
        <taxon>Bacillati</taxon>
        <taxon>Bacillota</taxon>
        <taxon>Clostridia</taxon>
        <taxon>Lachnospirales</taxon>
        <taxon>Lachnospiraceae</taxon>
        <taxon>Petralouisia</taxon>
    </lineage>
</organism>
<gene>
    <name evidence="1" type="ORF">E5329_28450</name>
</gene>
<evidence type="ECO:0000313" key="1">
    <source>
        <dbReference type="EMBL" id="TGY86123.1"/>
    </source>
</evidence>
<feature type="non-terminal residue" evidence="1">
    <location>
        <position position="1"/>
    </location>
</feature>
<proteinExistence type="predicted"/>